<dbReference type="KEGG" id="amaq:GO499_14310"/>
<dbReference type="Proteomes" id="UP000464495">
    <property type="component" value="Chromosome"/>
</dbReference>
<evidence type="ECO:0000313" key="2">
    <source>
        <dbReference type="Proteomes" id="UP000464495"/>
    </source>
</evidence>
<dbReference type="AlphaFoldDB" id="A0A6P1T3G3"/>
<organism evidence="1 2">
    <name type="scientific">Algicella marina</name>
    <dbReference type="NCBI Taxonomy" id="2683284"/>
    <lineage>
        <taxon>Bacteria</taxon>
        <taxon>Pseudomonadati</taxon>
        <taxon>Pseudomonadota</taxon>
        <taxon>Alphaproteobacteria</taxon>
        <taxon>Rhodobacterales</taxon>
        <taxon>Paracoccaceae</taxon>
        <taxon>Algicella</taxon>
    </lineage>
</organism>
<gene>
    <name evidence="1" type="ORF">GO499_14310</name>
</gene>
<name>A0A6P1T3G3_9RHOB</name>
<reference evidence="1 2" key="1">
    <citation type="submission" date="2019-12" db="EMBL/GenBank/DDBJ databases">
        <title>Complete genome sequence of Algicella marina strain 9Alg 56(T) isolated from the red alga Tichocarpus crinitus.</title>
        <authorList>
            <person name="Kim S.-G."/>
            <person name="Nedashkovskaya O.I."/>
        </authorList>
    </citation>
    <scope>NUCLEOTIDE SEQUENCE [LARGE SCALE GENOMIC DNA]</scope>
    <source>
        <strain evidence="1 2">9Alg 56</strain>
    </source>
</reference>
<evidence type="ECO:0008006" key="3">
    <source>
        <dbReference type="Google" id="ProtNLM"/>
    </source>
</evidence>
<dbReference type="RefSeq" id="WP_161862808.1">
    <property type="nucleotide sequence ID" value="NZ_CP046620.1"/>
</dbReference>
<dbReference type="PROSITE" id="PS51257">
    <property type="entry name" value="PROKAR_LIPOPROTEIN"/>
    <property type="match status" value="1"/>
</dbReference>
<protein>
    <recommendedName>
        <fullName evidence="3">Lipoprotein</fullName>
    </recommendedName>
</protein>
<sequence>MRFALLGCAGLGLLLAGCGGEEIAFRSDQERQCYAQANAALGKSKNKRLVRAQQTGDFVVVTQVQGIVRDIKPSPEFDACMASNSIGLAPQVSEGAPVQFTGDELVIWNSLSDQAKKDALLFIQQGGTLSQFVSQG</sequence>
<evidence type="ECO:0000313" key="1">
    <source>
        <dbReference type="EMBL" id="QHQ36260.1"/>
    </source>
</evidence>
<keyword evidence="2" id="KW-1185">Reference proteome</keyword>
<proteinExistence type="predicted"/>
<accession>A0A6P1T3G3</accession>
<dbReference type="EMBL" id="CP046620">
    <property type="protein sequence ID" value="QHQ36260.1"/>
    <property type="molecule type" value="Genomic_DNA"/>
</dbReference>